<reference evidence="2 3" key="1">
    <citation type="submission" date="2024-09" db="EMBL/GenBank/DDBJ databases">
        <authorList>
            <person name="Sun Q."/>
            <person name="Mori K."/>
        </authorList>
    </citation>
    <scope>NUCLEOTIDE SEQUENCE [LARGE SCALE GENOMIC DNA]</scope>
    <source>
        <strain evidence="2 3">CGMCC 1.15906</strain>
    </source>
</reference>
<sequence>MTTSSNRRVKTAKLTPEFYQAMIKLDAVSATGLDEGLAHLVRVRASQINGCSYCVDMHSLDAVHLNENPQRLYLLPVWREARNLFSEREQAALELTEAMTVLSVGHVSDEVYEIAAKAFEDQELAQLIALITTINAWNRIGVSNRLEPGHYTPS</sequence>
<gene>
    <name evidence="2" type="ORF">ACFFGN_13345</name>
</gene>
<dbReference type="Gene3D" id="1.20.1290.10">
    <property type="entry name" value="AhpD-like"/>
    <property type="match status" value="1"/>
</dbReference>
<evidence type="ECO:0000313" key="2">
    <source>
        <dbReference type="EMBL" id="MFC0625057.1"/>
    </source>
</evidence>
<dbReference type="EMBL" id="JBHLTC010000015">
    <property type="protein sequence ID" value="MFC0625057.1"/>
    <property type="molecule type" value="Genomic_DNA"/>
</dbReference>
<evidence type="ECO:0000313" key="3">
    <source>
        <dbReference type="Proteomes" id="UP001589890"/>
    </source>
</evidence>
<dbReference type="RefSeq" id="WP_380047071.1">
    <property type="nucleotide sequence ID" value="NZ_JBHLTC010000015.1"/>
</dbReference>
<dbReference type="Pfam" id="PF02627">
    <property type="entry name" value="CMD"/>
    <property type="match status" value="1"/>
</dbReference>
<dbReference type="InterPro" id="IPR029032">
    <property type="entry name" value="AhpD-like"/>
</dbReference>
<dbReference type="Proteomes" id="UP001589890">
    <property type="component" value="Unassembled WGS sequence"/>
</dbReference>
<accession>A0ABV6QN71</accession>
<dbReference type="NCBIfam" id="TIGR00778">
    <property type="entry name" value="ahpD_dom"/>
    <property type="match status" value="1"/>
</dbReference>
<dbReference type="InterPro" id="IPR003779">
    <property type="entry name" value="CMD-like"/>
</dbReference>
<evidence type="ECO:0000259" key="1">
    <source>
        <dbReference type="Pfam" id="PF02627"/>
    </source>
</evidence>
<keyword evidence="3" id="KW-1185">Reference proteome</keyword>
<protein>
    <submittedName>
        <fullName evidence="2">Carboxymuconolactone decarboxylase family protein</fullName>
    </submittedName>
</protein>
<feature type="domain" description="Carboxymuconolactone decarboxylase-like" evidence="1">
    <location>
        <begin position="16"/>
        <end position="97"/>
    </location>
</feature>
<dbReference type="PANTHER" id="PTHR34846:SF10">
    <property type="entry name" value="CYTOPLASMIC PROTEIN"/>
    <property type="match status" value="1"/>
</dbReference>
<name>A0ABV6QN71_9ACTN</name>
<organism evidence="2 3">
    <name type="scientific">Kribbella deserti</name>
    <dbReference type="NCBI Taxonomy" id="1926257"/>
    <lineage>
        <taxon>Bacteria</taxon>
        <taxon>Bacillati</taxon>
        <taxon>Actinomycetota</taxon>
        <taxon>Actinomycetes</taxon>
        <taxon>Propionibacteriales</taxon>
        <taxon>Kribbellaceae</taxon>
        <taxon>Kribbella</taxon>
    </lineage>
</organism>
<dbReference type="SUPFAM" id="SSF69118">
    <property type="entry name" value="AhpD-like"/>
    <property type="match status" value="1"/>
</dbReference>
<comment type="caution">
    <text evidence="2">The sequence shown here is derived from an EMBL/GenBank/DDBJ whole genome shotgun (WGS) entry which is preliminary data.</text>
</comment>
<proteinExistence type="predicted"/>
<dbReference type="InterPro" id="IPR004675">
    <property type="entry name" value="AhpD_core"/>
</dbReference>
<dbReference type="PANTHER" id="PTHR34846">
    <property type="entry name" value="4-CARBOXYMUCONOLACTONE DECARBOXYLASE FAMILY PROTEIN (AFU_ORTHOLOGUE AFUA_6G11590)"/>
    <property type="match status" value="1"/>
</dbReference>